<dbReference type="Pfam" id="PF03932">
    <property type="entry name" value="CutC"/>
    <property type="match status" value="1"/>
</dbReference>
<keyword evidence="2" id="KW-0963">Cytoplasm</keyword>
<evidence type="ECO:0000256" key="2">
    <source>
        <dbReference type="HAMAP-Rule" id="MF_00795"/>
    </source>
</evidence>
<evidence type="ECO:0000313" key="4">
    <source>
        <dbReference type="Proteomes" id="UP001560573"/>
    </source>
</evidence>
<comment type="similarity">
    <text evidence="1 2">Belongs to the CutC family.</text>
</comment>
<dbReference type="HAMAP" id="MF_00795">
    <property type="entry name" value="CutC"/>
    <property type="match status" value="1"/>
</dbReference>
<dbReference type="RefSeq" id="WP_369330856.1">
    <property type="nucleotide sequence ID" value="NZ_JAULBC010000006.1"/>
</dbReference>
<gene>
    <name evidence="2" type="primary">cutC</name>
    <name evidence="3" type="ORF">QTN47_18220</name>
</gene>
<proteinExistence type="inferred from homology"/>
<reference evidence="3 4" key="1">
    <citation type="submission" date="2023-07" db="EMBL/GenBank/DDBJ databases">
        <authorList>
            <person name="Lian W.-H."/>
        </authorList>
    </citation>
    <scope>NUCLEOTIDE SEQUENCE [LARGE SCALE GENOMIC DNA]</scope>
    <source>
        <strain evidence="3 4">SYSU DXS3180</strain>
    </source>
</reference>
<dbReference type="EMBL" id="JAULBC010000006">
    <property type="protein sequence ID" value="MEX6689449.1"/>
    <property type="molecule type" value="Genomic_DNA"/>
</dbReference>
<dbReference type="Proteomes" id="UP001560573">
    <property type="component" value="Unassembled WGS sequence"/>
</dbReference>
<dbReference type="PANTHER" id="PTHR12598">
    <property type="entry name" value="COPPER HOMEOSTASIS PROTEIN CUTC"/>
    <property type="match status" value="1"/>
</dbReference>
<evidence type="ECO:0000256" key="1">
    <source>
        <dbReference type="ARBA" id="ARBA00007768"/>
    </source>
</evidence>
<dbReference type="InterPro" id="IPR005627">
    <property type="entry name" value="CutC-like"/>
</dbReference>
<sequence>MTLEIAVFNIESALLAVKAGADRIELCENPYDGGTTPSYGTLKTVIEKISIPVFPIIRPRGGDFLYSDDEFEVIKKDVQLVKELGFKGFVVGLLNRDGSIDVERTSILTELASSLDVTFHRAFDRAKDPLQSLEDVIRTGCKRILTSGQVPNAFDNKELIKQLNQQASGRMIIMPGSGVRSNNIKELAAYTGVQELHSSARKLVPSEMSFTCTTMQETLENMIVDKAEIGKMKDALLTT</sequence>
<dbReference type="SUPFAM" id="SSF110395">
    <property type="entry name" value="CutC-like"/>
    <property type="match status" value="1"/>
</dbReference>
<dbReference type="Gene3D" id="3.20.20.380">
    <property type="entry name" value="Copper homeostasis (CutC) domain"/>
    <property type="match status" value="1"/>
</dbReference>
<dbReference type="InterPro" id="IPR036822">
    <property type="entry name" value="CutC-like_dom_sf"/>
</dbReference>
<comment type="caution">
    <text evidence="3">The sequence shown here is derived from an EMBL/GenBank/DDBJ whole genome shotgun (WGS) entry which is preliminary data.</text>
</comment>
<comment type="subcellular location">
    <subcellularLocation>
        <location evidence="2">Cytoplasm</location>
    </subcellularLocation>
</comment>
<comment type="caution">
    <text evidence="2">Once thought to be involved in copper homeostasis, experiments in E.coli have shown this is not the case.</text>
</comment>
<keyword evidence="4" id="KW-1185">Reference proteome</keyword>
<organism evidence="3 4">
    <name type="scientific">Danxiaibacter flavus</name>
    <dbReference type="NCBI Taxonomy" id="3049108"/>
    <lineage>
        <taxon>Bacteria</taxon>
        <taxon>Pseudomonadati</taxon>
        <taxon>Bacteroidota</taxon>
        <taxon>Chitinophagia</taxon>
        <taxon>Chitinophagales</taxon>
        <taxon>Chitinophagaceae</taxon>
        <taxon>Danxiaibacter</taxon>
    </lineage>
</organism>
<accession>A0ABV3ZLV1</accession>
<name>A0ABV3ZLV1_9BACT</name>
<evidence type="ECO:0000313" key="3">
    <source>
        <dbReference type="EMBL" id="MEX6689449.1"/>
    </source>
</evidence>
<dbReference type="PANTHER" id="PTHR12598:SF0">
    <property type="entry name" value="COPPER HOMEOSTASIS PROTEIN CUTC HOMOLOG"/>
    <property type="match status" value="1"/>
</dbReference>
<protein>
    <recommendedName>
        <fullName evidence="2">PF03932 family protein CutC</fullName>
    </recommendedName>
</protein>